<reference evidence="2 3" key="1">
    <citation type="journal article" date="2018" name="Nat. Ecol. Evol.">
        <title>Shark genomes provide insights into elasmobranch evolution and the origin of vertebrates.</title>
        <authorList>
            <person name="Hara Y"/>
            <person name="Yamaguchi K"/>
            <person name="Onimaru K"/>
            <person name="Kadota M"/>
            <person name="Koyanagi M"/>
            <person name="Keeley SD"/>
            <person name="Tatsumi K"/>
            <person name="Tanaka K"/>
            <person name="Motone F"/>
            <person name="Kageyama Y"/>
            <person name="Nozu R"/>
            <person name="Adachi N"/>
            <person name="Nishimura O"/>
            <person name="Nakagawa R"/>
            <person name="Tanegashima C"/>
            <person name="Kiyatake I"/>
            <person name="Matsumoto R"/>
            <person name="Murakumo K"/>
            <person name="Nishida K"/>
            <person name="Terakita A"/>
            <person name="Kuratani S"/>
            <person name="Sato K"/>
            <person name="Hyodo S Kuraku.S."/>
        </authorList>
    </citation>
    <scope>NUCLEOTIDE SEQUENCE [LARGE SCALE GENOMIC DNA]</scope>
</reference>
<dbReference type="Proteomes" id="UP000287033">
    <property type="component" value="Unassembled WGS sequence"/>
</dbReference>
<evidence type="ECO:0000313" key="3">
    <source>
        <dbReference type="Proteomes" id="UP000287033"/>
    </source>
</evidence>
<proteinExistence type="predicted"/>
<keyword evidence="3" id="KW-1185">Reference proteome</keyword>
<feature type="compositionally biased region" description="Pro residues" evidence="1">
    <location>
        <begin position="43"/>
        <end position="53"/>
    </location>
</feature>
<name>A0A401RJ01_CHIPU</name>
<accession>A0A401RJ01</accession>
<feature type="region of interest" description="Disordered" evidence="1">
    <location>
        <begin position="40"/>
        <end position="59"/>
    </location>
</feature>
<comment type="caution">
    <text evidence="2">The sequence shown here is derived from an EMBL/GenBank/DDBJ whole genome shotgun (WGS) entry which is preliminary data.</text>
</comment>
<sequence>MDLGPRDPGPRPLSPPRGLGPRALGLRLGRALVPLLPAGSSPGPAPCFLPPASCPRSRSRSECRCLRRLELSSSPGPRRRQPPDSGLVQAQASALTRRCSPDTEVPTCRDMCLLQIQDSRAPGIPTVITRHGHTRSGVQHE</sequence>
<protein>
    <submittedName>
        <fullName evidence="2">Uncharacterized protein</fullName>
    </submittedName>
</protein>
<feature type="region of interest" description="Disordered" evidence="1">
    <location>
        <begin position="71"/>
        <end position="102"/>
    </location>
</feature>
<feature type="region of interest" description="Disordered" evidence="1">
    <location>
        <begin position="1"/>
        <end position="22"/>
    </location>
</feature>
<organism evidence="2 3">
    <name type="scientific">Chiloscyllium punctatum</name>
    <name type="common">Brownbanded bambooshark</name>
    <name type="synonym">Hemiscyllium punctatum</name>
    <dbReference type="NCBI Taxonomy" id="137246"/>
    <lineage>
        <taxon>Eukaryota</taxon>
        <taxon>Metazoa</taxon>
        <taxon>Chordata</taxon>
        <taxon>Craniata</taxon>
        <taxon>Vertebrata</taxon>
        <taxon>Chondrichthyes</taxon>
        <taxon>Elasmobranchii</taxon>
        <taxon>Galeomorphii</taxon>
        <taxon>Galeoidea</taxon>
        <taxon>Orectolobiformes</taxon>
        <taxon>Hemiscylliidae</taxon>
        <taxon>Chiloscyllium</taxon>
    </lineage>
</organism>
<dbReference type="EMBL" id="BEZZ01001377">
    <property type="protein sequence ID" value="GCC18097.1"/>
    <property type="molecule type" value="Genomic_DNA"/>
</dbReference>
<evidence type="ECO:0000313" key="2">
    <source>
        <dbReference type="EMBL" id="GCC18097.1"/>
    </source>
</evidence>
<gene>
    <name evidence="2" type="ORF">chiPu_0017796</name>
</gene>
<dbReference type="AlphaFoldDB" id="A0A401RJ01"/>
<evidence type="ECO:0000256" key="1">
    <source>
        <dbReference type="SAM" id="MobiDB-lite"/>
    </source>
</evidence>